<organism evidence="1 2">
    <name type="scientific">Candidatus Rhodobacter oscarellae</name>
    <dbReference type="NCBI Taxonomy" id="1675527"/>
    <lineage>
        <taxon>Bacteria</taxon>
        <taxon>Pseudomonadati</taxon>
        <taxon>Pseudomonadota</taxon>
        <taxon>Alphaproteobacteria</taxon>
        <taxon>Rhodobacterales</taxon>
        <taxon>Rhodobacter group</taxon>
        <taxon>Rhodobacter</taxon>
    </lineage>
</organism>
<keyword evidence="2" id="KW-1185">Reference proteome</keyword>
<reference evidence="1 2" key="1">
    <citation type="submission" date="2015-06" db="EMBL/GenBank/DDBJ databases">
        <title>Draft genome sequence of an Alphaproteobacteria species associated to the Mediterranean sponge Oscarella lobularis.</title>
        <authorList>
            <person name="Jourda C."/>
            <person name="Santini S."/>
            <person name="Claverie J.-M."/>
        </authorList>
    </citation>
    <scope>NUCLEOTIDE SEQUENCE [LARGE SCALE GENOMIC DNA]</scope>
    <source>
        <strain evidence="1">IGS</strain>
    </source>
</reference>
<accession>A0A0J9E312</accession>
<name>A0A0J9E312_9RHOB</name>
<dbReference type="PATRIC" id="fig|1675527.3.peg.2176"/>
<dbReference type="AlphaFoldDB" id="A0A0J9E312"/>
<dbReference type="RefSeq" id="WP_049642889.1">
    <property type="nucleotide sequence ID" value="NZ_LFTY01000002.1"/>
</dbReference>
<comment type="caution">
    <text evidence="1">The sequence shown here is derived from an EMBL/GenBank/DDBJ whole genome shotgun (WGS) entry which is preliminary data.</text>
</comment>
<dbReference type="OrthoDB" id="7690777at2"/>
<protein>
    <submittedName>
        <fullName evidence="1">Uncharacterized protein</fullName>
    </submittedName>
</protein>
<dbReference type="STRING" id="1675527.AIOL_002069"/>
<gene>
    <name evidence="1" type="ORF">AIOL_002069</name>
</gene>
<sequence length="96" mass="10976">MDKTQEDALIDQVAWPPLSAAPFIERAPRDNGVENAVARFHARYSSYSSFRHIGSNAISRADTKLLWIEGPPERYEGCRYFGQNPTEMVAWYDAHM</sequence>
<evidence type="ECO:0000313" key="2">
    <source>
        <dbReference type="Proteomes" id="UP000037178"/>
    </source>
</evidence>
<dbReference type="Proteomes" id="UP000037178">
    <property type="component" value="Unassembled WGS sequence"/>
</dbReference>
<evidence type="ECO:0000313" key="1">
    <source>
        <dbReference type="EMBL" id="KMW57110.1"/>
    </source>
</evidence>
<proteinExistence type="predicted"/>
<dbReference type="EMBL" id="LFTY01000002">
    <property type="protein sequence ID" value="KMW57110.1"/>
    <property type="molecule type" value="Genomic_DNA"/>
</dbReference>